<evidence type="ECO:0000313" key="4">
    <source>
        <dbReference type="Proteomes" id="UP000215902"/>
    </source>
</evidence>
<evidence type="ECO:0000256" key="1">
    <source>
        <dbReference type="ARBA" id="ARBA00022837"/>
    </source>
</evidence>
<dbReference type="EMBL" id="NIVC01001484">
    <property type="protein sequence ID" value="PAA67419.1"/>
    <property type="molecule type" value="Genomic_DNA"/>
</dbReference>
<evidence type="ECO:0000259" key="2">
    <source>
        <dbReference type="PROSITE" id="PS50222"/>
    </source>
</evidence>
<dbReference type="Proteomes" id="UP000215902">
    <property type="component" value="Unassembled WGS sequence"/>
</dbReference>
<organism evidence="3 4">
    <name type="scientific">Macrostomum lignano</name>
    <dbReference type="NCBI Taxonomy" id="282301"/>
    <lineage>
        <taxon>Eukaryota</taxon>
        <taxon>Metazoa</taxon>
        <taxon>Spiralia</taxon>
        <taxon>Lophotrochozoa</taxon>
        <taxon>Platyhelminthes</taxon>
        <taxon>Rhabditophora</taxon>
        <taxon>Macrostomorpha</taxon>
        <taxon>Macrostomida</taxon>
        <taxon>Macrostomidae</taxon>
        <taxon>Macrostomum</taxon>
    </lineage>
</organism>
<dbReference type="InterPro" id="IPR002048">
    <property type="entry name" value="EF_hand_dom"/>
</dbReference>
<comment type="caution">
    <text evidence="3">The sequence shown here is derived from an EMBL/GenBank/DDBJ whole genome shotgun (WGS) entry which is preliminary data.</text>
</comment>
<proteinExistence type="predicted"/>
<keyword evidence="4" id="KW-1185">Reference proteome</keyword>
<gene>
    <name evidence="3" type="ORF">BOX15_Mlig034129g2</name>
</gene>
<accession>A0A267F2V4</accession>
<dbReference type="InterPro" id="IPR001372">
    <property type="entry name" value="Dynein_light_chain_typ-1/2"/>
</dbReference>
<dbReference type="InterPro" id="IPR037177">
    <property type="entry name" value="DLC_sf"/>
</dbReference>
<dbReference type="OrthoDB" id="186625at2759"/>
<evidence type="ECO:0000313" key="3">
    <source>
        <dbReference type="EMBL" id="PAA67419.1"/>
    </source>
</evidence>
<dbReference type="InterPro" id="IPR018247">
    <property type="entry name" value="EF_Hand_1_Ca_BS"/>
</dbReference>
<dbReference type="InterPro" id="IPR011992">
    <property type="entry name" value="EF-hand-dom_pair"/>
</dbReference>
<dbReference type="Gene3D" id="3.30.740.10">
    <property type="entry name" value="Protein Inhibitor Of Neuronal Nitric Oxide Synthase"/>
    <property type="match status" value="1"/>
</dbReference>
<dbReference type="Pfam" id="PF13499">
    <property type="entry name" value="EF-hand_7"/>
    <property type="match status" value="1"/>
</dbReference>
<protein>
    <recommendedName>
        <fullName evidence="2">EF-hand domain-containing protein</fullName>
    </recommendedName>
</protein>
<dbReference type="SUPFAM" id="SSF47473">
    <property type="entry name" value="EF-hand"/>
    <property type="match status" value="1"/>
</dbReference>
<dbReference type="STRING" id="282301.A0A267F2V4"/>
<dbReference type="SMART" id="SM01375">
    <property type="entry name" value="Dynein_light"/>
    <property type="match status" value="1"/>
</dbReference>
<reference evidence="3 4" key="1">
    <citation type="submission" date="2017-06" db="EMBL/GenBank/DDBJ databases">
        <title>A platform for efficient transgenesis in Macrostomum lignano, a flatworm model organism for stem cell research.</title>
        <authorList>
            <person name="Berezikov E."/>
        </authorList>
    </citation>
    <scope>NUCLEOTIDE SEQUENCE [LARGE SCALE GENOMIC DNA]</scope>
    <source>
        <strain evidence="3">DV1</strain>
        <tissue evidence="3">Whole organism</tissue>
    </source>
</reference>
<dbReference type="GO" id="GO:0007017">
    <property type="term" value="P:microtubule-based process"/>
    <property type="evidence" value="ECO:0007669"/>
    <property type="project" value="InterPro"/>
</dbReference>
<dbReference type="GO" id="GO:0005509">
    <property type="term" value="F:calcium ion binding"/>
    <property type="evidence" value="ECO:0007669"/>
    <property type="project" value="InterPro"/>
</dbReference>
<dbReference type="AlphaFoldDB" id="A0A267F2V4"/>
<dbReference type="PROSITE" id="PS50222">
    <property type="entry name" value="EF_HAND_2"/>
    <property type="match status" value="1"/>
</dbReference>
<dbReference type="Pfam" id="PF01221">
    <property type="entry name" value="Dynein_light"/>
    <property type="match status" value="1"/>
</dbReference>
<dbReference type="GO" id="GO:0030286">
    <property type="term" value="C:dynein complex"/>
    <property type="evidence" value="ECO:0007669"/>
    <property type="project" value="InterPro"/>
</dbReference>
<keyword evidence="1" id="KW-0106">Calcium</keyword>
<name>A0A267F2V4_9PLAT</name>
<feature type="non-terminal residue" evidence="3">
    <location>
        <position position="1"/>
    </location>
</feature>
<dbReference type="CDD" id="cd21454">
    <property type="entry name" value="DLC-like_TAL"/>
    <property type="match status" value="1"/>
</dbReference>
<feature type="domain" description="EF-hand" evidence="2">
    <location>
        <begin position="38"/>
        <end position="73"/>
    </location>
</feature>
<dbReference type="SUPFAM" id="SSF54648">
    <property type="entry name" value="DLC"/>
    <property type="match status" value="1"/>
</dbReference>
<sequence length="177" mass="20593">GAVTMTDAFIDAYFAIDTEGKGEITSAQLTRYMRQNNYDEAFVRKWLKLFDSDNSGTITLDEYCQTLGLEAKKVKADYIAKMRSGSLPSDITVISSDMTLELQLRIIEIVRDGQRLNSMEKDMAKYIKQQCDAKMERLWHVVIINGQFWCWYSHEPGYSFIFRLGKYIFCIWRTPGY</sequence>
<dbReference type="Gene3D" id="1.10.238.10">
    <property type="entry name" value="EF-hand"/>
    <property type="match status" value="1"/>
</dbReference>
<dbReference type="PROSITE" id="PS00018">
    <property type="entry name" value="EF_HAND_1"/>
    <property type="match status" value="1"/>
</dbReference>